<keyword evidence="3" id="KW-0238">DNA-binding</keyword>
<dbReference type="InterPro" id="IPR003340">
    <property type="entry name" value="B3_DNA-bd"/>
</dbReference>
<keyword evidence="2" id="KW-0805">Transcription regulation</keyword>
<dbReference type="InterPro" id="IPR044837">
    <property type="entry name" value="REM16-like"/>
</dbReference>
<evidence type="ECO:0000256" key="1">
    <source>
        <dbReference type="ARBA" id="ARBA00004123"/>
    </source>
</evidence>
<feature type="domain" description="TF-B3" evidence="7">
    <location>
        <begin position="44"/>
        <end position="137"/>
    </location>
</feature>
<dbReference type="Gene3D" id="2.40.330.10">
    <property type="entry name" value="DNA-binding pseudobarrel domain"/>
    <property type="match status" value="3"/>
</dbReference>
<dbReference type="CDD" id="cd10017">
    <property type="entry name" value="B3_DNA"/>
    <property type="match status" value="3"/>
</dbReference>
<evidence type="ECO:0000313" key="8">
    <source>
        <dbReference type="EMBL" id="CAL4910175.1"/>
    </source>
</evidence>
<evidence type="ECO:0000313" key="9">
    <source>
        <dbReference type="Proteomes" id="UP001497457"/>
    </source>
</evidence>
<protein>
    <recommendedName>
        <fullName evidence="7">TF-B3 domain-containing protein</fullName>
    </recommendedName>
</protein>
<feature type="domain" description="TF-B3" evidence="7">
    <location>
        <begin position="452"/>
        <end position="555"/>
    </location>
</feature>
<dbReference type="Pfam" id="PF02362">
    <property type="entry name" value="B3"/>
    <property type="match status" value="2"/>
</dbReference>
<evidence type="ECO:0000256" key="2">
    <source>
        <dbReference type="ARBA" id="ARBA00023015"/>
    </source>
</evidence>
<dbReference type="SMART" id="SM01019">
    <property type="entry name" value="B3"/>
    <property type="match status" value="3"/>
</dbReference>
<gene>
    <name evidence="8" type="ORF">URODEC1_LOCUS14199</name>
</gene>
<evidence type="ECO:0000256" key="6">
    <source>
        <dbReference type="SAM" id="MobiDB-lite"/>
    </source>
</evidence>
<dbReference type="GO" id="GO:0003677">
    <property type="term" value="F:DNA binding"/>
    <property type="evidence" value="ECO:0007669"/>
    <property type="project" value="UniProtKB-KW"/>
</dbReference>
<keyword evidence="5" id="KW-0539">Nucleus</keyword>
<dbReference type="PROSITE" id="PS50863">
    <property type="entry name" value="B3"/>
    <property type="match status" value="3"/>
</dbReference>
<dbReference type="GO" id="GO:0005634">
    <property type="term" value="C:nucleus"/>
    <property type="evidence" value="ECO:0007669"/>
    <property type="project" value="UniProtKB-SubCell"/>
</dbReference>
<evidence type="ECO:0000256" key="4">
    <source>
        <dbReference type="ARBA" id="ARBA00023163"/>
    </source>
</evidence>
<dbReference type="AlphaFoldDB" id="A0ABC8WI43"/>
<sequence>MDRTCENSLRWQDHHYKTYTWAMRKMQSHDVADEDFRSCMFNKKMRFHVVAGEDFRSCLRIPQEVGSHLREITSETIKLNAPNGCIYDIGVSREMGEIVLRSGWDVFATAYKLEENDYLVFKFCGNSSFKVQIYSSDGGSEKTTSCVSPPQIPKAVLPCTGDHHVPNGNEVPSPRHDEEATVIDYLTLGGSRLTKAQDKKVLEMAHAIRSQIPLYVAVMKETNVDVKGCNISIPFKLLKDVKATTVKLEAPDSNIYSISATQQSDDSGWDAFVVAHRVQEGDVIIFRYKGDSRLEVFIVDRNGCQKTSSCFGRRYVSNTKKMCDDSVEIMDPPNKMVDTIELSSSDYDDTVAAYAGNSTRHQKRQSNHCVKTRRTDSTSSPSTKSGHEHKIHEDLQAAMVDGINRSPLNSNYSAGPSLPPYITSRTITLSRAQEKTILEKVLTIRSEFPIFVSVMNKSSAGEKAFLMRFATEYARRCLPSTTQDLTLQLEGCQNKQWHTILHVSKGHTRANKEVRISTGWAKFVTDNHLCRGDICLFELVKNTRRLKMTVHLIRK</sequence>
<organism evidence="8 9">
    <name type="scientific">Urochloa decumbens</name>
    <dbReference type="NCBI Taxonomy" id="240449"/>
    <lineage>
        <taxon>Eukaryota</taxon>
        <taxon>Viridiplantae</taxon>
        <taxon>Streptophyta</taxon>
        <taxon>Embryophyta</taxon>
        <taxon>Tracheophyta</taxon>
        <taxon>Spermatophyta</taxon>
        <taxon>Magnoliopsida</taxon>
        <taxon>Liliopsida</taxon>
        <taxon>Poales</taxon>
        <taxon>Poaceae</taxon>
        <taxon>PACMAD clade</taxon>
        <taxon>Panicoideae</taxon>
        <taxon>Panicodae</taxon>
        <taxon>Paniceae</taxon>
        <taxon>Melinidinae</taxon>
        <taxon>Urochloa</taxon>
    </lineage>
</organism>
<comment type="subcellular location">
    <subcellularLocation>
        <location evidence="1">Nucleus</location>
    </subcellularLocation>
</comment>
<proteinExistence type="predicted"/>
<evidence type="ECO:0000256" key="3">
    <source>
        <dbReference type="ARBA" id="ARBA00023125"/>
    </source>
</evidence>
<dbReference type="InterPro" id="IPR015300">
    <property type="entry name" value="DNA-bd_pseudobarrel_sf"/>
</dbReference>
<evidence type="ECO:0000256" key="5">
    <source>
        <dbReference type="ARBA" id="ARBA00023242"/>
    </source>
</evidence>
<accession>A0ABC8WI43</accession>
<reference evidence="8" key="1">
    <citation type="submission" date="2024-10" db="EMBL/GenBank/DDBJ databases">
        <authorList>
            <person name="Ryan C."/>
        </authorList>
    </citation>
    <scope>NUCLEOTIDE SEQUENCE [LARGE SCALE GENOMIC DNA]</scope>
</reference>
<feature type="compositionally biased region" description="Basic residues" evidence="6">
    <location>
        <begin position="360"/>
        <end position="372"/>
    </location>
</feature>
<evidence type="ECO:0000259" key="7">
    <source>
        <dbReference type="PROSITE" id="PS50863"/>
    </source>
</evidence>
<dbReference type="SUPFAM" id="SSF101936">
    <property type="entry name" value="DNA-binding pseudobarrel domain"/>
    <property type="match status" value="3"/>
</dbReference>
<keyword evidence="4" id="KW-0804">Transcription</keyword>
<feature type="region of interest" description="Disordered" evidence="6">
    <location>
        <begin position="357"/>
        <end position="389"/>
    </location>
</feature>
<dbReference type="PANTHER" id="PTHR31391">
    <property type="entry name" value="B3 DOMAIN-CONTAINING PROTEIN OS11G0197600-RELATED"/>
    <property type="match status" value="1"/>
</dbReference>
<dbReference type="EMBL" id="OZ075122">
    <property type="protein sequence ID" value="CAL4910175.1"/>
    <property type="molecule type" value="Genomic_DNA"/>
</dbReference>
<keyword evidence="9" id="KW-1185">Reference proteome</keyword>
<feature type="domain" description="TF-B3" evidence="7">
    <location>
        <begin position="216"/>
        <end position="302"/>
    </location>
</feature>
<dbReference type="PANTHER" id="PTHR31391:SF121">
    <property type="entry name" value="B3 DOMAIN-CONTAINING PROTEIN OS08G0325100-RELATED"/>
    <property type="match status" value="1"/>
</dbReference>
<name>A0ABC8WI43_9POAL</name>
<dbReference type="Proteomes" id="UP001497457">
    <property type="component" value="Chromosome 12b"/>
</dbReference>